<dbReference type="RefSeq" id="WP_145909023.1">
    <property type="nucleotide sequence ID" value="NZ_BAAAMZ010000010.1"/>
</dbReference>
<evidence type="ECO:0000313" key="2">
    <source>
        <dbReference type="Proteomes" id="UP000317940"/>
    </source>
</evidence>
<dbReference type="Proteomes" id="UP000317940">
    <property type="component" value="Unassembled WGS sequence"/>
</dbReference>
<sequence length="139" mass="15261">MNRNRVEGGSVGHVVQADSLTGVLSFGAPDPQHRLLDAYRDLYAAAQAVLDRLAPDTDPEAAAREYLTCWRRHRADVQLFAPQELVTTAEELTAAIGYIAAMRHSTAAQRGWAIELMGGELREGVEEFARTVREIRASA</sequence>
<keyword evidence="2" id="KW-1185">Reference proteome</keyword>
<name>A0A561TWE0_9ACTN</name>
<evidence type="ECO:0000313" key="1">
    <source>
        <dbReference type="EMBL" id="TWF91428.1"/>
    </source>
</evidence>
<reference evidence="1 2" key="1">
    <citation type="submission" date="2019-06" db="EMBL/GenBank/DDBJ databases">
        <title>Sequencing the genomes of 1000 actinobacteria strains.</title>
        <authorList>
            <person name="Klenk H.-P."/>
        </authorList>
    </citation>
    <scope>NUCLEOTIDE SEQUENCE [LARGE SCALE GENOMIC DNA]</scope>
    <source>
        <strain evidence="1 2">DSM 44826</strain>
    </source>
</reference>
<proteinExistence type="predicted"/>
<organism evidence="1 2">
    <name type="scientific">Kitasatospora viridis</name>
    <dbReference type="NCBI Taxonomy" id="281105"/>
    <lineage>
        <taxon>Bacteria</taxon>
        <taxon>Bacillati</taxon>
        <taxon>Actinomycetota</taxon>
        <taxon>Actinomycetes</taxon>
        <taxon>Kitasatosporales</taxon>
        <taxon>Streptomycetaceae</taxon>
        <taxon>Kitasatospora</taxon>
    </lineage>
</organism>
<dbReference type="EMBL" id="VIWT01000002">
    <property type="protein sequence ID" value="TWF91428.1"/>
    <property type="molecule type" value="Genomic_DNA"/>
</dbReference>
<accession>A0A561TWE0</accession>
<gene>
    <name evidence="1" type="ORF">FHX73_12543</name>
</gene>
<comment type="caution">
    <text evidence="1">The sequence shown here is derived from an EMBL/GenBank/DDBJ whole genome shotgun (WGS) entry which is preliminary data.</text>
</comment>
<protein>
    <submittedName>
        <fullName evidence="1">Uncharacterized protein</fullName>
    </submittedName>
</protein>
<dbReference type="AlphaFoldDB" id="A0A561TWE0"/>